<reference evidence="3 4" key="1">
    <citation type="submission" date="2016-11" db="EMBL/GenBank/DDBJ databases">
        <authorList>
            <person name="Jaros S."/>
            <person name="Januszkiewicz K."/>
            <person name="Wedrychowicz H."/>
        </authorList>
    </citation>
    <scope>NUCLEOTIDE SEQUENCE [LARGE SCALE GENOMIC DNA]</scope>
    <source>
        <strain evidence="3 4">DSM 21637</strain>
    </source>
</reference>
<gene>
    <name evidence="3" type="ORF">SAMN02745752_00037</name>
</gene>
<dbReference type="Proteomes" id="UP000182350">
    <property type="component" value="Unassembled WGS sequence"/>
</dbReference>
<organism evidence="3 4">
    <name type="scientific">Marinospirillum alkaliphilum DSM 21637</name>
    <dbReference type="NCBI Taxonomy" id="1122209"/>
    <lineage>
        <taxon>Bacteria</taxon>
        <taxon>Pseudomonadati</taxon>
        <taxon>Pseudomonadota</taxon>
        <taxon>Gammaproteobacteria</taxon>
        <taxon>Oceanospirillales</taxon>
        <taxon>Oceanospirillaceae</taxon>
        <taxon>Marinospirillum</taxon>
    </lineage>
</organism>
<evidence type="ECO:0000259" key="2">
    <source>
        <dbReference type="PROSITE" id="PS50263"/>
    </source>
</evidence>
<dbReference type="InterPro" id="IPR050345">
    <property type="entry name" value="Aliph_Amidase/BUP"/>
</dbReference>
<dbReference type="PANTHER" id="PTHR43674:SF2">
    <property type="entry name" value="BETA-UREIDOPROPIONASE"/>
    <property type="match status" value="1"/>
</dbReference>
<dbReference type="EMBL" id="FPJW01000001">
    <property type="protein sequence ID" value="SFW97919.1"/>
    <property type="molecule type" value="Genomic_DNA"/>
</dbReference>
<accession>A0A1K1TBD0</accession>
<dbReference type="InterPro" id="IPR044083">
    <property type="entry name" value="RamA-like"/>
</dbReference>
<keyword evidence="4" id="KW-1185">Reference proteome</keyword>
<evidence type="ECO:0000313" key="3">
    <source>
        <dbReference type="EMBL" id="SFW97919.1"/>
    </source>
</evidence>
<dbReference type="Pfam" id="PF00795">
    <property type="entry name" value="CN_hydrolase"/>
    <property type="match status" value="1"/>
</dbReference>
<dbReference type="AlphaFoldDB" id="A0A1K1TBD0"/>
<dbReference type="GO" id="GO:0050126">
    <property type="term" value="F:N-carbamoylputrescine amidase activity"/>
    <property type="evidence" value="ECO:0007669"/>
    <property type="project" value="TreeGrafter"/>
</dbReference>
<dbReference type="PROSITE" id="PS50263">
    <property type="entry name" value="CN_HYDROLASE"/>
    <property type="match status" value="1"/>
</dbReference>
<dbReference type="InterPro" id="IPR003010">
    <property type="entry name" value="C-N_Hydrolase"/>
</dbReference>
<sequence>MRLALAQTLPPDTPEAAMHQLEWLCAEAAKADADLLLTPEMSLTGYATRTTELIQLAEIPLLGPLTSRASELARQYDLALVVGYPEVATGPLPYNAALLISNEGEPLLNYRKTHLFGELDRRRFTPGERLMKPVEWQGWLINLAICYDVEFPEVVRSLTLKGTELLLVPTANMHPYTSVAQRLVPARAEENTLFVAYANFCGQEAELHYCGHSCICDPLGEDLARADDDPRLLLVDLPHRQLLHVRQQLTYLKDRRPGLYE</sequence>
<dbReference type="PANTHER" id="PTHR43674">
    <property type="entry name" value="NITRILASE C965.09-RELATED"/>
    <property type="match status" value="1"/>
</dbReference>
<dbReference type="STRING" id="1122209.SAMN02745752_00037"/>
<proteinExistence type="predicted"/>
<dbReference type="CDD" id="cd07576">
    <property type="entry name" value="R-amidase_like"/>
    <property type="match status" value="1"/>
</dbReference>
<keyword evidence="1 3" id="KW-0378">Hydrolase</keyword>
<protein>
    <submittedName>
        <fullName evidence="3">Predicted amidohydrolase</fullName>
    </submittedName>
</protein>
<dbReference type="RefSeq" id="WP_072324312.1">
    <property type="nucleotide sequence ID" value="NZ_FPJW01000001.1"/>
</dbReference>
<dbReference type="SUPFAM" id="SSF56317">
    <property type="entry name" value="Carbon-nitrogen hydrolase"/>
    <property type="match status" value="1"/>
</dbReference>
<dbReference type="OrthoDB" id="9811121at2"/>
<feature type="domain" description="CN hydrolase" evidence="2">
    <location>
        <begin position="1"/>
        <end position="239"/>
    </location>
</feature>
<dbReference type="Gene3D" id="3.60.110.10">
    <property type="entry name" value="Carbon-nitrogen hydrolase"/>
    <property type="match status" value="1"/>
</dbReference>
<dbReference type="InterPro" id="IPR036526">
    <property type="entry name" value="C-N_Hydrolase_sf"/>
</dbReference>
<dbReference type="GO" id="GO:0033388">
    <property type="term" value="P:putrescine biosynthetic process from arginine"/>
    <property type="evidence" value="ECO:0007669"/>
    <property type="project" value="TreeGrafter"/>
</dbReference>
<name>A0A1K1TBD0_9GAMM</name>
<evidence type="ECO:0000313" key="4">
    <source>
        <dbReference type="Proteomes" id="UP000182350"/>
    </source>
</evidence>
<evidence type="ECO:0000256" key="1">
    <source>
        <dbReference type="ARBA" id="ARBA00022801"/>
    </source>
</evidence>